<evidence type="ECO:0000313" key="1">
    <source>
        <dbReference type="EMBL" id="GGD09966.1"/>
    </source>
</evidence>
<reference evidence="2" key="1">
    <citation type="journal article" date="2019" name="Int. J. Syst. Evol. Microbiol.">
        <title>The Global Catalogue of Microorganisms (GCM) 10K type strain sequencing project: providing services to taxonomists for standard genome sequencing and annotation.</title>
        <authorList>
            <consortium name="The Broad Institute Genomics Platform"/>
            <consortium name="The Broad Institute Genome Sequencing Center for Infectious Disease"/>
            <person name="Wu L."/>
            <person name="Ma J."/>
        </authorList>
    </citation>
    <scope>NUCLEOTIDE SEQUENCE [LARGE SCALE GENOMIC DNA]</scope>
    <source>
        <strain evidence="2">CGMCC 1.15353</strain>
    </source>
</reference>
<organism evidence="1 2">
    <name type="scientific">Pontibacillus salipaludis</name>
    <dbReference type="NCBI Taxonomy" id="1697394"/>
    <lineage>
        <taxon>Bacteria</taxon>
        <taxon>Bacillati</taxon>
        <taxon>Bacillota</taxon>
        <taxon>Bacilli</taxon>
        <taxon>Bacillales</taxon>
        <taxon>Bacillaceae</taxon>
        <taxon>Pontibacillus</taxon>
    </lineage>
</organism>
<protein>
    <submittedName>
        <fullName evidence="1">Uncharacterized protein</fullName>
    </submittedName>
</protein>
<dbReference type="EMBL" id="BMIN01000006">
    <property type="protein sequence ID" value="GGD09966.1"/>
    <property type="molecule type" value="Genomic_DNA"/>
</dbReference>
<gene>
    <name evidence="1" type="ORF">GCM10011389_16870</name>
</gene>
<keyword evidence="2" id="KW-1185">Reference proteome</keyword>
<accession>A0ABQ1Q2U8</accession>
<comment type="caution">
    <text evidence="1">The sequence shown here is derived from an EMBL/GenBank/DDBJ whole genome shotgun (WGS) entry which is preliminary data.</text>
</comment>
<name>A0ABQ1Q2U8_9BACI</name>
<evidence type="ECO:0000313" key="2">
    <source>
        <dbReference type="Proteomes" id="UP000642571"/>
    </source>
</evidence>
<sequence>MLLHEGKAFDHLDLNIYGTEKSYTGLALEPILIKHLINSKAPSPFEVDEEAEKNFFLSRFRDIFKGMFFLGEGRNSQR</sequence>
<proteinExistence type="predicted"/>
<dbReference type="Proteomes" id="UP000642571">
    <property type="component" value="Unassembled WGS sequence"/>
</dbReference>